<dbReference type="Proteomes" id="UP000627984">
    <property type="component" value="Unassembled WGS sequence"/>
</dbReference>
<organism evidence="2 3">
    <name type="scientific">Planomonospora parontospora</name>
    <dbReference type="NCBI Taxonomy" id="58119"/>
    <lineage>
        <taxon>Bacteria</taxon>
        <taxon>Bacillati</taxon>
        <taxon>Actinomycetota</taxon>
        <taxon>Actinomycetes</taxon>
        <taxon>Streptosporangiales</taxon>
        <taxon>Streptosporangiaceae</taxon>
        <taxon>Planomonospora</taxon>
    </lineage>
</organism>
<gene>
    <name evidence="2" type="ORF">GCM10010126_38930</name>
</gene>
<evidence type="ECO:0000313" key="2">
    <source>
        <dbReference type="EMBL" id="GGK75931.1"/>
    </source>
</evidence>
<accession>A0AA37F5H7</accession>
<evidence type="ECO:0008006" key="4">
    <source>
        <dbReference type="Google" id="ProtNLM"/>
    </source>
</evidence>
<protein>
    <recommendedName>
        <fullName evidence="4">MFS transporter</fullName>
    </recommendedName>
</protein>
<evidence type="ECO:0000256" key="1">
    <source>
        <dbReference type="SAM" id="Phobius"/>
    </source>
</evidence>
<name>A0AA37F5H7_9ACTN</name>
<keyword evidence="1" id="KW-1133">Transmembrane helix</keyword>
<dbReference type="InterPro" id="IPR036259">
    <property type="entry name" value="MFS_trans_sf"/>
</dbReference>
<sequence length="117" mass="12407">MVLHGAWAQEQLGGDLPARAAVPRQPYHLEFLRCEPLQRVGSRRPGGHDGLSGRLLIHQFLSDNTNRRTDASGQGAFAARATAAVPDRAWATAMGLFNLCYLLGAAFGPAIAAALTG</sequence>
<keyword evidence="1" id="KW-0812">Transmembrane</keyword>
<keyword evidence="1" id="KW-0472">Membrane</keyword>
<dbReference type="EMBL" id="BMQD01000012">
    <property type="protein sequence ID" value="GGK75931.1"/>
    <property type="molecule type" value="Genomic_DNA"/>
</dbReference>
<feature type="transmembrane region" description="Helical" evidence="1">
    <location>
        <begin position="96"/>
        <end position="115"/>
    </location>
</feature>
<dbReference type="SUPFAM" id="SSF103473">
    <property type="entry name" value="MFS general substrate transporter"/>
    <property type="match status" value="1"/>
</dbReference>
<evidence type="ECO:0000313" key="3">
    <source>
        <dbReference type="Proteomes" id="UP000627984"/>
    </source>
</evidence>
<reference evidence="2" key="2">
    <citation type="submission" date="2022-09" db="EMBL/GenBank/DDBJ databases">
        <authorList>
            <person name="Sun Q."/>
            <person name="Ohkuma M."/>
        </authorList>
    </citation>
    <scope>NUCLEOTIDE SEQUENCE</scope>
    <source>
        <strain evidence="2">JCM 3093</strain>
    </source>
</reference>
<reference evidence="2" key="1">
    <citation type="journal article" date="2014" name="Int. J. Syst. Evol. Microbiol.">
        <title>Complete genome sequence of Corynebacterium casei LMG S-19264T (=DSM 44701T), isolated from a smear-ripened cheese.</title>
        <authorList>
            <consortium name="US DOE Joint Genome Institute (JGI-PGF)"/>
            <person name="Walter F."/>
            <person name="Albersmeier A."/>
            <person name="Kalinowski J."/>
            <person name="Ruckert C."/>
        </authorList>
    </citation>
    <scope>NUCLEOTIDE SEQUENCE</scope>
    <source>
        <strain evidence="2">JCM 3093</strain>
    </source>
</reference>
<comment type="caution">
    <text evidence="2">The sequence shown here is derived from an EMBL/GenBank/DDBJ whole genome shotgun (WGS) entry which is preliminary data.</text>
</comment>
<dbReference type="AlphaFoldDB" id="A0AA37F5H7"/>
<proteinExistence type="predicted"/>